<evidence type="ECO:0000313" key="3">
    <source>
        <dbReference type="EMBL" id="ESK41306.1"/>
    </source>
</evidence>
<dbReference type="InterPro" id="IPR019734">
    <property type="entry name" value="TPR_rpt"/>
</dbReference>
<dbReference type="RefSeq" id="WP_023271899.1">
    <property type="nucleotide sequence ID" value="NZ_KI530712.1"/>
</dbReference>
<name>V2TU65_9GAMM</name>
<dbReference type="HOGENOM" id="CLU_035715_0_0_6"/>
<reference evidence="3 4" key="1">
    <citation type="submission" date="2013-10" db="EMBL/GenBank/DDBJ databases">
        <title>The Genome Sequence of Acinetobacter nectaris CIP 110549.</title>
        <authorList>
            <consortium name="The Broad Institute Genomics Platform"/>
            <consortium name="The Broad Institute Genome Sequencing Center for Infectious Disease"/>
            <person name="Cerqueira G."/>
            <person name="Feldgarden M."/>
            <person name="Courvalin P."/>
            <person name="Grillot-Courvalin C."/>
            <person name="Clermont D."/>
            <person name="Rocha E."/>
            <person name="Yoon E.-J."/>
            <person name="Nemec A."/>
            <person name="Young S.K."/>
            <person name="Zeng Q."/>
            <person name="Gargeya S."/>
            <person name="Fitzgerald M."/>
            <person name="Abouelleil A."/>
            <person name="Alvarado L."/>
            <person name="Berlin A.M."/>
            <person name="Chapman S.B."/>
            <person name="Gainer-Dewar J."/>
            <person name="Goldberg J."/>
            <person name="Gnerre S."/>
            <person name="Griggs A."/>
            <person name="Gujja S."/>
            <person name="Hansen M."/>
            <person name="Howarth C."/>
            <person name="Imamovic A."/>
            <person name="Ireland A."/>
            <person name="Larimer J."/>
            <person name="McCowan C."/>
            <person name="Murphy C."/>
            <person name="Pearson M."/>
            <person name="Poon T.W."/>
            <person name="Priest M."/>
            <person name="Roberts A."/>
            <person name="Saif S."/>
            <person name="Shea T."/>
            <person name="Sykes S."/>
            <person name="Wortman J."/>
            <person name="Nusbaum C."/>
            <person name="Birren B."/>
        </authorList>
    </citation>
    <scope>NUCLEOTIDE SEQUENCE [LARGE SCALE GENOMIC DNA]</scope>
    <source>
        <strain evidence="3 4">CIP 110549</strain>
    </source>
</reference>
<sequence length="469" mass="52739">MVFSKYIKFTSSILLTLSVTNHLHASTFKTYTDDSNSFRSVLNENDVNQLPEKLKDKDSGKDAVLYILERARIYQVNQQYQESLDTYKKAFELLEKQNNRAKFSVTRVGFKALSMMSNDSVVPYLVPPYEQVLAHISQAKNYIFLKDIENAGVEMRIAQQIQREIELDHEKELARKEEKLKSKMSSNSPKSEDDEVEDAKAPSELNDALSGLDTIAGKIKNTYQNSYAFYMAANVWEALGEYNDALVDYKKAYELQPDEQIAQDIKRVDQLNLQKTSATTPVVIFIEQGLVPQKIEHKLTIPVPNGLINIAYATYEPKTYQTPQTINILLNNRKVQNSYVMSDIGALAVKQLKEHTLSTVSSQVARATTKYIAQQQLGQQLGTLGQIAGNLLNASTEHADLRSWSTLPSNTQVARLNLAPGTYNLQLDRFNSSASIPLTVQAGMNQPIFVYAYDVNNKISISSSNLVKP</sequence>
<evidence type="ECO:0000256" key="2">
    <source>
        <dbReference type="SAM" id="MobiDB-lite"/>
    </source>
</evidence>
<dbReference type="AlphaFoldDB" id="V2TU65"/>
<dbReference type="SUPFAM" id="SSF48452">
    <property type="entry name" value="TPR-like"/>
    <property type="match status" value="1"/>
</dbReference>
<dbReference type="Proteomes" id="UP000023785">
    <property type="component" value="Unassembled WGS sequence"/>
</dbReference>
<dbReference type="EMBL" id="AYER01000001">
    <property type="protein sequence ID" value="ESK41306.1"/>
    <property type="molecule type" value="Genomic_DNA"/>
</dbReference>
<dbReference type="PATRIC" id="fig|1392540.3.peg.287"/>
<organism evidence="3 4">
    <name type="scientific">Acinetobacter nectaris CIP 110549</name>
    <dbReference type="NCBI Taxonomy" id="1392540"/>
    <lineage>
        <taxon>Bacteria</taxon>
        <taxon>Pseudomonadati</taxon>
        <taxon>Pseudomonadota</taxon>
        <taxon>Gammaproteobacteria</taxon>
        <taxon>Moraxellales</taxon>
        <taxon>Moraxellaceae</taxon>
        <taxon>Acinetobacter</taxon>
    </lineage>
</organism>
<dbReference type="PROSITE" id="PS50005">
    <property type="entry name" value="TPR"/>
    <property type="match status" value="1"/>
</dbReference>
<evidence type="ECO:0000313" key="4">
    <source>
        <dbReference type="Proteomes" id="UP000023785"/>
    </source>
</evidence>
<keyword evidence="4" id="KW-1185">Reference proteome</keyword>
<dbReference type="Gene3D" id="1.25.40.10">
    <property type="entry name" value="Tetratricopeptide repeat domain"/>
    <property type="match status" value="1"/>
</dbReference>
<gene>
    <name evidence="3" type="ORF">P256_00296</name>
</gene>
<dbReference type="SMART" id="SM00028">
    <property type="entry name" value="TPR"/>
    <property type="match status" value="2"/>
</dbReference>
<dbReference type="STRING" id="1392540.P256_00296"/>
<feature type="region of interest" description="Disordered" evidence="2">
    <location>
        <begin position="177"/>
        <end position="202"/>
    </location>
</feature>
<protein>
    <submittedName>
        <fullName evidence="3">Uncharacterized protein</fullName>
    </submittedName>
</protein>
<dbReference type="InterPro" id="IPR011990">
    <property type="entry name" value="TPR-like_helical_dom_sf"/>
</dbReference>
<dbReference type="eggNOG" id="COG3014">
    <property type="taxonomic scope" value="Bacteria"/>
</dbReference>
<feature type="repeat" description="TPR" evidence="1">
    <location>
        <begin position="226"/>
        <end position="259"/>
    </location>
</feature>
<accession>V2TU65</accession>
<keyword evidence="1" id="KW-0802">TPR repeat</keyword>
<evidence type="ECO:0000256" key="1">
    <source>
        <dbReference type="PROSITE-ProRule" id="PRU00339"/>
    </source>
</evidence>
<comment type="caution">
    <text evidence="3">The sequence shown here is derived from an EMBL/GenBank/DDBJ whole genome shotgun (WGS) entry which is preliminary data.</text>
</comment>
<dbReference type="OrthoDB" id="9769023at2"/>
<proteinExistence type="predicted"/>